<evidence type="ECO:0000256" key="3">
    <source>
        <dbReference type="ARBA" id="ARBA00023015"/>
    </source>
</evidence>
<proteinExistence type="inferred from homology"/>
<dbReference type="InterPro" id="IPR015421">
    <property type="entry name" value="PyrdxlP-dep_Trfase_major"/>
</dbReference>
<dbReference type="SMART" id="SM00345">
    <property type="entry name" value="HTH_GNTR"/>
    <property type="match status" value="1"/>
</dbReference>
<dbReference type="InterPro" id="IPR015422">
    <property type="entry name" value="PyrdxlP-dep_Trfase_small"/>
</dbReference>
<evidence type="ECO:0000313" key="7">
    <source>
        <dbReference type="EMBL" id="THT98672.1"/>
    </source>
</evidence>
<keyword evidence="7" id="KW-0808">Transferase</keyword>
<keyword evidence="5" id="KW-0804">Transcription</keyword>
<dbReference type="InterPro" id="IPR000524">
    <property type="entry name" value="Tscrpt_reg_HTH_GntR"/>
</dbReference>
<comment type="similarity">
    <text evidence="1">In the C-terminal section; belongs to the class-I pyridoxal-phosphate-dependent aminotransferase family.</text>
</comment>
<keyword evidence="8" id="KW-1185">Reference proteome</keyword>
<gene>
    <name evidence="7" type="ORF">E9531_13950</name>
</gene>
<dbReference type="Gene3D" id="3.40.640.10">
    <property type="entry name" value="Type I PLP-dependent aspartate aminotransferase-like (Major domain)"/>
    <property type="match status" value="1"/>
</dbReference>
<dbReference type="PANTHER" id="PTHR46577:SF2">
    <property type="entry name" value="TRANSCRIPTIONAL REGULATORY PROTEIN"/>
    <property type="match status" value="1"/>
</dbReference>
<dbReference type="GO" id="GO:0003677">
    <property type="term" value="F:DNA binding"/>
    <property type="evidence" value="ECO:0007669"/>
    <property type="project" value="UniProtKB-KW"/>
</dbReference>
<dbReference type="CDD" id="cd07377">
    <property type="entry name" value="WHTH_GntR"/>
    <property type="match status" value="1"/>
</dbReference>
<feature type="domain" description="HTH gntR-type" evidence="6">
    <location>
        <begin position="20"/>
        <end position="88"/>
    </location>
</feature>
<dbReference type="GO" id="GO:0003700">
    <property type="term" value="F:DNA-binding transcription factor activity"/>
    <property type="evidence" value="ECO:0007669"/>
    <property type="project" value="InterPro"/>
</dbReference>
<dbReference type="InterPro" id="IPR051446">
    <property type="entry name" value="HTH_trans_reg/aminotransferase"/>
</dbReference>
<dbReference type="EMBL" id="STFG01000019">
    <property type="protein sequence ID" value="THT98672.1"/>
    <property type="molecule type" value="Genomic_DNA"/>
</dbReference>
<dbReference type="Gene3D" id="3.90.1150.10">
    <property type="entry name" value="Aspartate Aminotransferase, domain 1"/>
    <property type="match status" value="1"/>
</dbReference>
<dbReference type="InterPro" id="IPR036388">
    <property type="entry name" value="WH-like_DNA-bd_sf"/>
</dbReference>
<dbReference type="InterPro" id="IPR004839">
    <property type="entry name" value="Aminotransferase_I/II_large"/>
</dbReference>
<dbReference type="InterPro" id="IPR036390">
    <property type="entry name" value="WH_DNA-bd_sf"/>
</dbReference>
<dbReference type="RefSeq" id="WP_136574385.1">
    <property type="nucleotide sequence ID" value="NZ_STFG01000019.1"/>
</dbReference>
<comment type="caution">
    <text evidence="7">The sequence shown here is derived from an EMBL/GenBank/DDBJ whole genome shotgun (WGS) entry which is preliminary data.</text>
</comment>
<dbReference type="InterPro" id="IPR015424">
    <property type="entry name" value="PyrdxlP-dep_Trfase"/>
</dbReference>
<dbReference type="CDD" id="cd00609">
    <property type="entry name" value="AAT_like"/>
    <property type="match status" value="1"/>
</dbReference>
<evidence type="ECO:0000259" key="6">
    <source>
        <dbReference type="PROSITE" id="PS50949"/>
    </source>
</evidence>
<keyword evidence="4" id="KW-0238">DNA-binding</keyword>
<organism evidence="7 8">
    <name type="scientific">Lampropedia puyangensis</name>
    <dbReference type="NCBI Taxonomy" id="1330072"/>
    <lineage>
        <taxon>Bacteria</taxon>
        <taxon>Pseudomonadati</taxon>
        <taxon>Pseudomonadota</taxon>
        <taxon>Betaproteobacteria</taxon>
        <taxon>Burkholderiales</taxon>
        <taxon>Comamonadaceae</taxon>
        <taxon>Lampropedia</taxon>
    </lineage>
</organism>
<evidence type="ECO:0000256" key="2">
    <source>
        <dbReference type="ARBA" id="ARBA00022898"/>
    </source>
</evidence>
<protein>
    <submittedName>
        <fullName evidence="7">PLP-dependent aminotransferase family protein</fullName>
    </submittedName>
</protein>
<dbReference type="OrthoDB" id="9804020at2"/>
<evidence type="ECO:0000256" key="4">
    <source>
        <dbReference type="ARBA" id="ARBA00023125"/>
    </source>
</evidence>
<dbReference type="PANTHER" id="PTHR46577">
    <property type="entry name" value="HTH-TYPE TRANSCRIPTIONAL REGULATORY PROTEIN GABR"/>
    <property type="match status" value="1"/>
</dbReference>
<dbReference type="GO" id="GO:0008483">
    <property type="term" value="F:transaminase activity"/>
    <property type="evidence" value="ECO:0007669"/>
    <property type="project" value="UniProtKB-KW"/>
</dbReference>
<dbReference type="PROSITE" id="PS50949">
    <property type="entry name" value="HTH_GNTR"/>
    <property type="match status" value="1"/>
</dbReference>
<evidence type="ECO:0000256" key="5">
    <source>
        <dbReference type="ARBA" id="ARBA00023163"/>
    </source>
</evidence>
<dbReference type="Pfam" id="PF00392">
    <property type="entry name" value="GntR"/>
    <property type="match status" value="1"/>
</dbReference>
<accession>A0A4S8EV77</accession>
<dbReference type="SUPFAM" id="SSF46785">
    <property type="entry name" value="Winged helix' DNA-binding domain"/>
    <property type="match status" value="1"/>
</dbReference>
<dbReference type="GO" id="GO:0030170">
    <property type="term" value="F:pyridoxal phosphate binding"/>
    <property type="evidence" value="ECO:0007669"/>
    <property type="project" value="InterPro"/>
</dbReference>
<keyword evidence="2" id="KW-0663">Pyridoxal phosphate</keyword>
<keyword evidence="3" id="KW-0805">Transcription regulation</keyword>
<evidence type="ECO:0000256" key="1">
    <source>
        <dbReference type="ARBA" id="ARBA00005384"/>
    </source>
</evidence>
<keyword evidence="7" id="KW-0032">Aminotransferase</keyword>
<reference evidence="7 8" key="1">
    <citation type="journal article" date="2015" name="Antonie Van Leeuwenhoek">
        <title>Lampropedia puyangensis sp. nov., isolated from symptomatic bark of Populus ? euramericana canker and emended description of Lampropedia hyalina (Ehrenberg 1832) Lee et al. 2004.</title>
        <authorList>
            <person name="Li Y."/>
            <person name="Wang T."/>
            <person name="Piao C.G."/>
            <person name="Wang L.F."/>
            <person name="Tian G.Z."/>
            <person name="Zhu T.H."/>
            <person name="Guo M.W."/>
        </authorList>
    </citation>
    <scope>NUCLEOTIDE SEQUENCE [LARGE SCALE GENOMIC DNA]</scope>
    <source>
        <strain evidence="7 8">2-bin</strain>
    </source>
</reference>
<name>A0A4S8EV77_9BURK</name>
<dbReference type="Gene3D" id="1.10.10.10">
    <property type="entry name" value="Winged helix-like DNA-binding domain superfamily/Winged helix DNA-binding domain"/>
    <property type="match status" value="1"/>
</dbReference>
<evidence type="ECO:0000313" key="8">
    <source>
        <dbReference type="Proteomes" id="UP000308917"/>
    </source>
</evidence>
<dbReference type="Proteomes" id="UP000308917">
    <property type="component" value="Unassembled WGS sequence"/>
</dbReference>
<dbReference type="AlphaFoldDB" id="A0A4S8EV77"/>
<sequence>MASPDPLASVPQNIPSAASLTRVEEVMQDIRQRIQMRHLCVGKKLPSIRVQADSLGVSRSTVVEAYARLVAEGVIESRPGSGFYVGRQVSPFKVAETAAGLSPASDPVWVTRQALLAPATSLQPGCGWLPDSWMPEQEIRRALRAVSRKPLAPLTGYGTPQGSPALRQLLAHRLGERGMHVAPEQLMLTESSTQAVDLLCRFFLQPGDTVLVDDPCYFSFQAMLRAHRANVVSVPYTPHGPDVQAMAACLAQHRPRVYITNAALHNPTGASLSVEIAHQVLVLAAQHDLTIIEDDVFADFENHRAPRYAALDGLRRVVYVGSFSKTLSASVRVGHIATRPDWVEQLVDLKLAIAFESGHFSAELLHTLLGSGTYQRHMNSLRARLADAMGLTLQRLEKLGVHAWHQPSAGMFVWCALPEGLDAATLSEYALHHHQLLLAPGNSFSPSQQANGYLRFNVAQSLSPAVFNALAKSMQACRRGRAT</sequence>
<dbReference type="SUPFAM" id="SSF53383">
    <property type="entry name" value="PLP-dependent transferases"/>
    <property type="match status" value="1"/>
</dbReference>
<dbReference type="Pfam" id="PF00155">
    <property type="entry name" value="Aminotran_1_2"/>
    <property type="match status" value="1"/>
</dbReference>
<dbReference type="PRINTS" id="PR00035">
    <property type="entry name" value="HTHGNTR"/>
</dbReference>